<gene>
    <name evidence="1" type="ORF">EXN23_10220</name>
</gene>
<dbReference type="Proteomes" id="UP000319481">
    <property type="component" value="Unassembled WGS sequence"/>
</dbReference>
<evidence type="ECO:0000313" key="1">
    <source>
        <dbReference type="EMBL" id="TRA94049.1"/>
    </source>
</evidence>
<evidence type="ECO:0000313" key="2">
    <source>
        <dbReference type="Proteomes" id="UP000319481"/>
    </source>
</evidence>
<dbReference type="RefSeq" id="WP_142912587.1">
    <property type="nucleotide sequence ID" value="NZ_JAPZLP010000006.1"/>
</dbReference>
<proteinExistence type="predicted"/>
<organism evidence="1 2">
    <name type="scientific">Agrobacterium salinitolerans</name>
    <dbReference type="NCBI Taxonomy" id="1183413"/>
    <lineage>
        <taxon>Bacteria</taxon>
        <taxon>Pseudomonadati</taxon>
        <taxon>Pseudomonadota</taxon>
        <taxon>Alphaproteobacteria</taxon>
        <taxon>Hyphomicrobiales</taxon>
        <taxon>Rhizobiaceae</taxon>
        <taxon>Rhizobium/Agrobacterium group</taxon>
        <taxon>Agrobacterium</taxon>
    </lineage>
</organism>
<name>A0ABY3BSL8_9HYPH</name>
<protein>
    <recommendedName>
        <fullName evidence="3">KAP NTPase domain-containing protein</fullName>
    </recommendedName>
</protein>
<keyword evidence="2" id="KW-1185">Reference proteome</keyword>
<dbReference type="EMBL" id="SGNZ01000004">
    <property type="protein sequence ID" value="TRA94049.1"/>
    <property type="molecule type" value="Genomic_DNA"/>
</dbReference>
<accession>A0ABY3BSL8</accession>
<reference evidence="1 2" key="1">
    <citation type="journal article" date="2019" name="Appl. Microbiol. Biotechnol.">
        <title>Differential efficiency of wild type rhizogenic strains for rol gene transformation of plants.</title>
        <authorList>
            <person name="Desmet S."/>
            <person name="De Keyser E."/>
            <person name="Van Vaerenbergh J."/>
            <person name="Baeyen S."/>
            <person name="Van Huylenbroeck J."/>
            <person name="Geelen D."/>
            <person name="Dhooghe E."/>
        </authorList>
    </citation>
    <scope>NUCLEOTIDE SEQUENCE [LARGE SCALE GENOMIC DNA]</scope>
    <source>
        <strain evidence="1 2">GBBC3283</strain>
    </source>
</reference>
<sequence length="409" mass="45599">MEDHFSIKEFESALAAFNDASIDEQVDEILRSMRHFADLGQTVTIVIGLSLYEDRGELKPWAAALLSAAARYDELKLCLISARQLKFKDLRPLQNVQQVDVEQLEAPDIRTLILETIPIFGGAPALPNDTVIQSIGGHPTVARTVARLIAHGGPVIVDSDPKQLHDIQEEILAESLSFDRLKPIERDILSILSWVPQLNGRMMADIIQGHHGIKQEQMVETIEFLIAGCLMQISGANYLISAPIRGMFRRKHGYGSTELRTIFARFLKTEWDAAVKNDELKAELFDAFVYMTALEGGTLPKEFKGLLLPSTLQDLVRDAYDRRHIDDHALDRVVAWGMPAIEMKMDENTREEILSYLLRALVRLGSPDAGRLLGLIKDSGFRSAAYLEAFLLRLSGGDLNDAVLSIASQ</sequence>
<evidence type="ECO:0008006" key="3">
    <source>
        <dbReference type="Google" id="ProtNLM"/>
    </source>
</evidence>
<comment type="caution">
    <text evidence="1">The sequence shown here is derived from an EMBL/GenBank/DDBJ whole genome shotgun (WGS) entry which is preliminary data.</text>
</comment>